<organism evidence="1 2">
    <name type="scientific">Clostridium perfringens E str. JGS1987</name>
    <dbReference type="NCBI Taxonomy" id="451755"/>
    <lineage>
        <taxon>Bacteria</taxon>
        <taxon>Bacillati</taxon>
        <taxon>Bacillota</taxon>
        <taxon>Clostridia</taxon>
        <taxon>Eubacteriales</taxon>
        <taxon>Clostridiaceae</taxon>
        <taxon>Clostridium</taxon>
    </lineage>
</organism>
<name>B1BVD4_CLOPF</name>
<reference evidence="1 2" key="1">
    <citation type="submission" date="2007-07" db="EMBL/GenBank/DDBJ databases">
        <title>Annotation of Clostridium perfringens E str. JGS1987.</title>
        <authorList>
            <person name="Paulsen I."/>
            <person name="Sebastian Y."/>
        </authorList>
    </citation>
    <scope>NUCLEOTIDE SEQUENCE [LARGE SCALE GENOMIC DNA]</scope>
    <source>
        <strain evidence="2">E str. JGS1987</strain>
    </source>
</reference>
<evidence type="ECO:0000313" key="1">
    <source>
        <dbReference type="EMBL" id="EDT14338.1"/>
    </source>
</evidence>
<dbReference type="Proteomes" id="UP000005337">
    <property type="component" value="Unassembled WGS sequence"/>
</dbReference>
<dbReference type="RefSeq" id="WP_003464854.1">
    <property type="nucleotide sequence ID" value="NZ_ABDW01000025.1"/>
</dbReference>
<sequence>MAVRRNNNKEKPTNSIKDTVSKILEDKGISYDEWLNEAYRKLIFENLDIINEGLELRKEFSSDKEIDQ</sequence>
<comment type="caution">
    <text evidence="1">The sequence shown here is derived from an EMBL/GenBank/DDBJ whole genome shotgun (WGS) entry which is preliminary data.</text>
</comment>
<accession>B1BVD4</accession>
<dbReference type="AlphaFoldDB" id="B1BVD4"/>
<gene>
    <name evidence="1" type="ORF">AC3_A0033</name>
</gene>
<dbReference type="EMBL" id="ABDW01000025">
    <property type="protein sequence ID" value="EDT14338.1"/>
    <property type="molecule type" value="Genomic_DNA"/>
</dbReference>
<evidence type="ECO:0000313" key="2">
    <source>
        <dbReference type="Proteomes" id="UP000005337"/>
    </source>
</evidence>
<protein>
    <submittedName>
        <fullName evidence="1">Uncharacterized protein</fullName>
    </submittedName>
</protein>
<proteinExistence type="predicted"/>